<feature type="transmembrane region" description="Helical" evidence="1">
    <location>
        <begin position="96"/>
        <end position="121"/>
    </location>
</feature>
<dbReference type="PIRSF" id="PIRSF018266">
    <property type="entry name" value="FecR"/>
    <property type="match status" value="1"/>
</dbReference>
<keyword evidence="1" id="KW-0812">Transmembrane</keyword>
<keyword evidence="5" id="KW-1185">Reference proteome</keyword>
<dbReference type="InterPro" id="IPR006860">
    <property type="entry name" value="FecR"/>
</dbReference>
<evidence type="ECO:0000256" key="1">
    <source>
        <dbReference type="SAM" id="Phobius"/>
    </source>
</evidence>
<dbReference type="Gene3D" id="3.55.50.30">
    <property type="match status" value="1"/>
</dbReference>
<gene>
    <name evidence="4" type="ORF">CLV60_110110</name>
</gene>
<name>A0A2P8FWN5_9BACT</name>
<dbReference type="AlphaFoldDB" id="A0A2P8FWN5"/>
<dbReference type="InterPro" id="IPR032508">
    <property type="entry name" value="FecR_C"/>
</dbReference>
<dbReference type="OrthoDB" id="645173at2"/>
<evidence type="ECO:0000313" key="4">
    <source>
        <dbReference type="EMBL" id="PSL26131.1"/>
    </source>
</evidence>
<dbReference type="Pfam" id="PF16344">
    <property type="entry name" value="FecR_C"/>
    <property type="match status" value="1"/>
</dbReference>
<feature type="domain" description="Protein FecR C-terminal" evidence="3">
    <location>
        <begin position="287"/>
        <end position="354"/>
    </location>
</feature>
<accession>A0A2P8FWN5</accession>
<organism evidence="4 5">
    <name type="scientific">Dyadobacter jiangsuensis</name>
    <dbReference type="NCBI Taxonomy" id="1591085"/>
    <lineage>
        <taxon>Bacteria</taxon>
        <taxon>Pseudomonadati</taxon>
        <taxon>Bacteroidota</taxon>
        <taxon>Cytophagia</taxon>
        <taxon>Cytophagales</taxon>
        <taxon>Spirosomataceae</taxon>
        <taxon>Dyadobacter</taxon>
    </lineage>
</organism>
<dbReference type="GO" id="GO:0016989">
    <property type="term" value="F:sigma factor antagonist activity"/>
    <property type="evidence" value="ECO:0007669"/>
    <property type="project" value="TreeGrafter"/>
</dbReference>
<keyword evidence="1" id="KW-0472">Membrane</keyword>
<protein>
    <submittedName>
        <fullName evidence="4">FecR family protein</fullName>
    </submittedName>
</protein>
<dbReference type="PANTHER" id="PTHR30273:SF2">
    <property type="entry name" value="PROTEIN FECR"/>
    <property type="match status" value="1"/>
</dbReference>
<dbReference type="Pfam" id="PF04773">
    <property type="entry name" value="FecR"/>
    <property type="match status" value="1"/>
</dbReference>
<dbReference type="Proteomes" id="UP000241964">
    <property type="component" value="Unassembled WGS sequence"/>
</dbReference>
<dbReference type="Gene3D" id="2.60.120.1440">
    <property type="match status" value="1"/>
</dbReference>
<comment type="caution">
    <text evidence="4">The sequence shown here is derived from an EMBL/GenBank/DDBJ whole genome shotgun (WGS) entry which is preliminary data.</text>
</comment>
<evidence type="ECO:0000259" key="2">
    <source>
        <dbReference type="Pfam" id="PF04773"/>
    </source>
</evidence>
<dbReference type="EMBL" id="PYAS01000010">
    <property type="protein sequence ID" value="PSL26131.1"/>
    <property type="molecule type" value="Genomic_DNA"/>
</dbReference>
<keyword evidence="1" id="KW-1133">Transmembrane helix</keyword>
<dbReference type="RefSeq" id="WP_106597302.1">
    <property type="nucleotide sequence ID" value="NZ_PYAS01000010.1"/>
</dbReference>
<reference evidence="4 5" key="1">
    <citation type="submission" date="2018-03" db="EMBL/GenBank/DDBJ databases">
        <title>Genomic Encyclopedia of Archaeal and Bacterial Type Strains, Phase II (KMG-II): from individual species to whole genera.</title>
        <authorList>
            <person name="Goeker M."/>
        </authorList>
    </citation>
    <scope>NUCLEOTIDE SEQUENCE [LARGE SCALE GENOMIC DNA]</scope>
    <source>
        <strain evidence="4 5">DSM 29057</strain>
    </source>
</reference>
<feature type="domain" description="FecR protein" evidence="2">
    <location>
        <begin position="156"/>
        <end position="239"/>
    </location>
</feature>
<evidence type="ECO:0000259" key="3">
    <source>
        <dbReference type="Pfam" id="PF16344"/>
    </source>
</evidence>
<proteinExistence type="predicted"/>
<evidence type="ECO:0000313" key="5">
    <source>
        <dbReference type="Proteomes" id="UP000241964"/>
    </source>
</evidence>
<dbReference type="PANTHER" id="PTHR30273">
    <property type="entry name" value="PERIPLASMIC SIGNAL SENSOR AND SIGMA FACTOR ACTIVATOR FECR-RELATED"/>
    <property type="match status" value="1"/>
</dbReference>
<dbReference type="InterPro" id="IPR012373">
    <property type="entry name" value="Ferrdict_sens_TM"/>
</dbReference>
<sequence length="360" mass="39973">MLHDRSGHLLQSLLENPAFRCWAEGRCAEDGAMWEKWAAAHEDGQAILRQAVEIVRAVPVRDEHLTDEYIQRKVSDALQAAKRQEQMENSRKKESFFPVFLSGWNVAASLLIVVGLGFALFRIYHNAHPTPKAAEANLPANALKEVANTERPFKYVQLPDGSSVVLHRNSTLKYPRAFTGKKREVYLTGEAFFEVTKDPDRPFLVYAEELIAKVHGTSFSIKAVADEKEITVAVKTGKVSVFSERASPTLLLTCNQQATFERTGAKFVRSALKSPVLLNIPIENQEFTYSETPAATVFDALAKAYGVNIVFDAPSLAHCSITATLGDEPLENKLKWICTILEAKYTITEDSITITGTPCN</sequence>